<dbReference type="AlphaFoldDB" id="A0A1H7R581"/>
<dbReference type="PANTHER" id="PTHR42919">
    <property type="entry name" value="N-ALPHA-ACETYLTRANSFERASE"/>
    <property type="match status" value="1"/>
</dbReference>
<feature type="domain" description="N-acetyltransferase" evidence="3">
    <location>
        <begin position="4"/>
        <end position="173"/>
    </location>
</feature>
<dbReference type="OrthoDB" id="7205533at2"/>
<keyword evidence="2" id="KW-0012">Acyltransferase</keyword>
<dbReference type="Gene3D" id="3.40.630.30">
    <property type="match status" value="1"/>
</dbReference>
<proteinExistence type="predicted"/>
<accession>A0A1H7R581</accession>
<keyword evidence="4" id="KW-0687">Ribonucleoprotein</keyword>
<dbReference type="SUPFAM" id="SSF55729">
    <property type="entry name" value="Acyl-CoA N-acyltransferases (Nat)"/>
    <property type="match status" value="1"/>
</dbReference>
<dbReference type="InterPro" id="IPR051556">
    <property type="entry name" value="N-term/lysine_N-AcTrnsfr"/>
</dbReference>
<dbReference type="InterPro" id="IPR016181">
    <property type="entry name" value="Acyl_CoA_acyltransferase"/>
</dbReference>
<dbReference type="STRING" id="407022.SAMN05661044_02846"/>
<evidence type="ECO:0000313" key="4">
    <source>
        <dbReference type="EMBL" id="SEL55400.1"/>
    </source>
</evidence>
<dbReference type="EMBL" id="FOAF01000002">
    <property type="protein sequence ID" value="SEL55400.1"/>
    <property type="molecule type" value="Genomic_DNA"/>
</dbReference>
<dbReference type="InterPro" id="IPR000182">
    <property type="entry name" value="GNAT_dom"/>
</dbReference>
<dbReference type="GO" id="GO:0016747">
    <property type="term" value="F:acyltransferase activity, transferring groups other than amino-acyl groups"/>
    <property type="evidence" value="ECO:0007669"/>
    <property type="project" value="InterPro"/>
</dbReference>
<dbReference type="PANTHER" id="PTHR42919:SF8">
    <property type="entry name" value="N-ALPHA-ACETYLTRANSFERASE 50"/>
    <property type="match status" value="1"/>
</dbReference>
<evidence type="ECO:0000313" key="5">
    <source>
        <dbReference type="Proteomes" id="UP000199421"/>
    </source>
</evidence>
<dbReference type="Pfam" id="PF00583">
    <property type="entry name" value="Acetyltransf_1"/>
    <property type="match status" value="1"/>
</dbReference>
<dbReference type="CDD" id="cd04301">
    <property type="entry name" value="NAT_SF"/>
    <property type="match status" value="1"/>
</dbReference>
<dbReference type="Proteomes" id="UP000199421">
    <property type="component" value="Unassembled WGS sequence"/>
</dbReference>
<organism evidence="4 5">
    <name type="scientific">Olivibacter domesticus</name>
    <name type="common">Pseudosphingobacterium domesticum</name>
    <dbReference type="NCBI Taxonomy" id="407022"/>
    <lineage>
        <taxon>Bacteria</taxon>
        <taxon>Pseudomonadati</taxon>
        <taxon>Bacteroidota</taxon>
        <taxon>Sphingobacteriia</taxon>
        <taxon>Sphingobacteriales</taxon>
        <taxon>Sphingobacteriaceae</taxon>
        <taxon>Olivibacter</taxon>
    </lineage>
</organism>
<evidence type="ECO:0000256" key="2">
    <source>
        <dbReference type="ARBA" id="ARBA00023315"/>
    </source>
</evidence>
<dbReference type="PROSITE" id="PS51186">
    <property type="entry name" value="GNAT"/>
    <property type="match status" value="1"/>
</dbReference>
<reference evidence="5" key="1">
    <citation type="submission" date="2016-10" db="EMBL/GenBank/DDBJ databases">
        <authorList>
            <person name="Varghese N."/>
            <person name="Submissions S."/>
        </authorList>
    </citation>
    <scope>NUCLEOTIDE SEQUENCE [LARGE SCALE GENOMIC DNA]</scope>
    <source>
        <strain evidence="5">DSM 18733</strain>
    </source>
</reference>
<keyword evidence="1" id="KW-0808">Transferase</keyword>
<evidence type="ECO:0000256" key="1">
    <source>
        <dbReference type="ARBA" id="ARBA00022679"/>
    </source>
</evidence>
<name>A0A1H7R581_OLID1</name>
<keyword evidence="4" id="KW-0689">Ribosomal protein</keyword>
<keyword evidence="5" id="KW-1185">Reference proteome</keyword>
<gene>
    <name evidence="4" type="ORF">SAMN05661044_02846</name>
</gene>
<protein>
    <submittedName>
        <fullName evidence="4">Ribosomal protein S18 acetylase RimI</fullName>
    </submittedName>
</protein>
<dbReference type="GO" id="GO:0005840">
    <property type="term" value="C:ribosome"/>
    <property type="evidence" value="ECO:0007669"/>
    <property type="project" value="UniProtKB-KW"/>
</dbReference>
<dbReference type="RefSeq" id="WP_093325466.1">
    <property type="nucleotide sequence ID" value="NZ_FOAF01000002.1"/>
</dbReference>
<sequence length="173" mass="20162">MNQVIISKASFNELETIQQLGRETFSETFAQSNTAADMKRYLEENFNEHKVRTELSNPDSIFFIAWEDEKAVGYLKVNSGNAQTEIQDHTALEIERIYVRSSHHGKKVGQLLYEKALEIAEDQNKSYVWLGVWEENPRAIRFYEKNGFVTFDKHIFKMGNDEQTDIMMKKNLG</sequence>
<evidence type="ECO:0000259" key="3">
    <source>
        <dbReference type="PROSITE" id="PS51186"/>
    </source>
</evidence>